<sequence length="55" mass="5849">MAAHFHCSILPHAREKPVAARLSLSFARPSSATAAPPFSHRTCNASSPQQPSHNA</sequence>
<accession>A0A4D6M1J5</accession>
<dbReference type="EMBL" id="CP039349">
    <property type="protein sequence ID" value="QCD94056.1"/>
    <property type="molecule type" value="Genomic_DNA"/>
</dbReference>
<dbReference type="Proteomes" id="UP000501690">
    <property type="component" value="Linkage Group LG5"/>
</dbReference>
<feature type="compositionally biased region" description="Polar residues" evidence="1">
    <location>
        <begin position="41"/>
        <end position="55"/>
    </location>
</feature>
<evidence type="ECO:0000313" key="3">
    <source>
        <dbReference type="Proteomes" id="UP000501690"/>
    </source>
</evidence>
<protein>
    <submittedName>
        <fullName evidence="2">Uncharacterized protein</fullName>
    </submittedName>
</protein>
<reference evidence="2 3" key="1">
    <citation type="submission" date="2019-04" db="EMBL/GenBank/DDBJ databases">
        <title>An improved genome assembly and genetic linkage map for asparagus bean, Vigna unguiculata ssp. sesquipedialis.</title>
        <authorList>
            <person name="Xia Q."/>
            <person name="Zhang R."/>
            <person name="Dong Y."/>
        </authorList>
    </citation>
    <scope>NUCLEOTIDE SEQUENCE [LARGE SCALE GENOMIC DNA]</scope>
    <source>
        <tissue evidence="2">Leaf</tissue>
    </source>
</reference>
<evidence type="ECO:0000313" key="2">
    <source>
        <dbReference type="EMBL" id="QCD94056.1"/>
    </source>
</evidence>
<organism evidence="2 3">
    <name type="scientific">Vigna unguiculata</name>
    <name type="common">Cowpea</name>
    <dbReference type="NCBI Taxonomy" id="3917"/>
    <lineage>
        <taxon>Eukaryota</taxon>
        <taxon>Viridiplantae</taxon>
        <taxon>Streptophyta</taxon>
        <taxon>Embryophyta</taxon>
        <taxon>Tracheophyta</taxon>
        <taxon>Spermatophyta</taxon>
        <taxon>Magnoliopsida</taxon>
        <taxon>eudicotyledons</taxon>
        <taxon>Gunneridae</taxon>
        <taxon>Pentapetalae</taxon>
        <taxon>rosids</taxon>
        <taxon>fabids</taxon>
        <taxon>Fabales</taxon>
        <taxon>Fabaceae</taxon>
        <taxon>Papilionoideae</taxon>
        <taxon>50 kb inversion clade</taxon>
        <taxon>NPAAA clade</taxon>
        <taxon>indigoferoid/millettioid clade</taxon>
        <taxon>Phaseoleae</taxon>
        <taxon>Vigna</taxon>
    </lineage>
</organism>
<dbReference type="AlphaFoldDB" id="A0A4D6M1J5"/>
<evidence type="ECO:0000256" key="1">
    <source>
        <dbReference type="SAM" id="MobiDB-lite"/>
    </source>
</evidence>
<feature type="region of interest" description="Disordered" evidence="1">
    <location>
        <begin position="30"/>
        <end position="55"/>
    </location>
</feature>
<name>A0A4D6M1J5_VIGUN</name>
<keyword evidence="3" id="KW-1185">Reference proteome</keyword>
<proteinExistence type="predicted"/>
<gene>
    <name evidence="2" type="ORF">DEO72_LG5g2134</name>
</gene>